<dbReference type="eggNOG" id="ENOG50346PZ">
    <property type="taxonomic scope" value="Bacteria"/>
</dbReference>
<dbReference type="PATRIC" id="fig|1125725.3.peg.1331"/>
<feature type="transmembrane region" description="Helical" evidence="2">
    <location>
        <begin position="12"/>
        <end position="28"/>
    </location>
</feature>
<keyword evidence="2" id="KW-0812">Transmembrane</keyword>
<feature type="region of interest" description="Disordered" evidence="1">
    <location>
        <begin position="579"/>
        <end position="618"/>
    </location>
</feature>
<dbReference type="EMBL" id="AVQI01000063">
    <property type="protein sequence ID" value="ERK00947.1"/>
    <property type="molecule type" value="Genomic_DNA"/>
</dbReference>
<evidence type="ECO:0000313" key="6">
    <source>
        <dbReference type="Proteomes" id="UP000016646"/>
    </source>
</evidence>
<keyword evidence="2" id="KW-1133">Transmembrane helix</keyword>
<dbReference type="AlphaFoldDB" id="U1GRZ5"/>
<sequence length="618" mass="67600">MYRNFVRKSLGLLFAYIVIIVGIFILQFRSDSVISEKIGNLRISLAETRGDDGMGVLRNRMIVSFNGITFTADDTHPLTLAVRGERTPRNLALVSWKKPTPRSCEFSFSDGVLLSFSVSGSAEAERLTVHASLPENAADLRLHYEIVPGAAVVSETDTHVQLDIRNSRWEFEAAEISGGAVAFTDRASVASYSYYDATKKFSFENTSRFASAERSAYSATIVALKQNLIAAFAGQQDITEQEAVSFVAAMSERGRYNEAINAVPSSFRRGVQRTYLSSPYFDTLATMNRSLEQQIARYRDIVSQNTIDAFSVSGIVDYMCMHPGSDAVRTLLATAANANSLTVSQAASILAAYDLLLAKNADLAAIVQSAAQVCIDKITESCSVENERITISENGAFVSVVQAAEIGDALVRYGQASGEAALERGGYVILNSYLAESASFDLRTLAALYPIVVHDNPYYPHFALLGFDGGDAVWAWTCAANMTYQNDGRGTVTVTIDFPQSYTHYVIINGIRRFRTIYIYDMAFRTDPRFETYNSSGYVYRADTNTLLLKSRHKSQIETIRFIYSDAAREAAERRTITETDAAGNVIAPPPEPSAPASALPEGNIPMSTGNASPESAE</sequence>
<dbReference type="Proteomes" id="UP000016646">
    <property type="component" value="Unassembled WGS sequence"/>
</dbReference>
<name>U1GRZ5_TRESO</name>
<keyword evidence="2" id="KW-0472">Membrane</keyword>
<dbReference type="Proteomes" id="UP000016412">
    <property type="component" value="Unassembled WGS sequence"/>
</dbReference>
<proteinExistence type="predicted"/>
<feature type="compositionally biased region" description="Polar residues" evidence="1">
    <location>
        <begin position="606"/>
        <end position="618"/>
    </location>
</feature>
<gene>
    <name evidence="4" type="ORF">HMPREF0860_2347</name>
    <name evidence="3" type="ORF">HMPREF1325_2080</name>
</gene>
<comment type="caution">
    <text evidence="3">The sequence shown here is derived from an EMBL/GenBank/DDBJ whole genome shotgun (WGS) entry which is preliminary data.</text>
</comment>
<reference evidence="5 6" key="1">
    <citation type="submission" date="2013-08" db="EMBL/GenBank/DDBJ databases">
        <authorList>
            <person name="Durkin A.S."/>
            <person name="Haft D.R."/>
            <person name="McCorrison J."/>
            <person name="Torralba M."/>
            <person name="Gillis M."/>
            <person name="Haft D.H."/>
            <person name="Methe B."/>
            <person name="Sutton G."/>
            <person name="Nelson K.E."/>
        </authorList>
    </citation>
    <scope>NUCLEOTIDE SEQUENCE [LARGE SCALE GENOMIC DNA]</scope>
    <source>
        <strain evidence="4 6">ATCC 35536</strain>
        <strain evidence="3 5">VPI DR56BR1116</strain>
    </source>
</reference>
<evidence type="ECO:0000313" key="3">
    <source>
        <dbReference type="EMBL" id="ERF60735.1"/>
    </source>
</evidence>
<organism evidence="3 5">
    <name type="scientific">Treponema socranskii subsp. socranskii VPI DR56BR1116 = ATCC 35536</name>
    <dbReference type="NCBI Taxonomy" id="1125725"/>
    <lineage>
        <taxon>Bacteria</taxon>
        <taxon>Pseudomonadati</taxon>
        <taxon>Spirochaetota</taxon>
        <taxon>Spirochaetia</taxon>
        <taxon>Spirochaetales</taxon>
        <taxon>Treponemataceae</taxon>
        <taxon>Treponema</taxon>
    </lineage>
</organism>
<dbReference type="STRING" id="1125725.HMPREF1325_2080"/>
<protein>
    <submittedName>
        <fullName evidence="3">Uncharacterized protein</fullName>
    </submittedName>
</protein>
<dbReference type="EMBL" id="AUZJ01000034">
    <property type="protein sequence ID" value="ERF60735.1"/>
    <property type="molecule type" value="Genomic_DNA"/>
</dbReference>
<keyword evidence="6" id="KW-1185">Reference proteome</keyword>
<evidence type="ECO:0000313" key="5">
    <source>
        <dbReference type="Proteomes" id="UP000016412"/>
    </source>
</evidence>
<evidence type="ECO:0000256" key="2">
    <source>
        <dbReference type="SAM" id="Phobius"/>
    </source>
</evidence>
<evidence type="ECO:0000256" key="1">
    <source>
        <dbReference type="SAM" id="MobiDB-lite"/>
    </source>
</evidence>
<accession>U1GRZ5</accession>
<evidence type="ECO:0000313" key="4">
    <source>
        <dbReference type="EMBL" id="ERK00947.1"/>
    </source>
</evidence>